<comment type="caution">
    <text evidence="1">The sequence shown here is derived from an EMBL/GenBank/DDBJ whole genome shotgun (WGS) entry which is preliminary data.</text>
</comment>
<sequence length="169" mass="20123">MEKFKDIHILRWEEIPDFPLYIDQVITLIEKSLSFLSEEKGEKIITSTMINNYVKNGIVEAPIKKRYTRSQVAYFIVICLYKRVYSLDEIAHMIQIQLENSKLETAYNNFCDIFENLLKNVYEQKDLFSDKKITDIFHKTIISVVFKVYIQSYLLEKFPSEEKSKKKKS</sequence>
<dbReference type="PATRIC" id="fig|999415.3.peg.1092"/>
<evidence type="ECO:0000313" key="1">
    <source>
        <dbReference type="EMBL" id="EMD16522.1"/>
    </source>
</evidence>
<dbReference type="RefSeq" id="WP_004802859.1">
    <property type="nucleotide sequence ID" value="NZ_KB446648.1"/>
</dbReference>
<evidence type="ECO:0008006" key="3">
    <source>
        <dbReference type="Google" id="ProtNLM"/>
    </source>
</evidence>
<dbReference type="OrthoDB" id="3191472at2"/>
<dbReference type="PANTHER" id="PTHR40056">
    <property type="entry name" value="HYPOTHETICAL CYTOSOLIC PROTEIN"/>
    <property type="match status" value="1"/>
</dbReference>
<dbReference type="BioCyc" id="ECAT999415-HMP:GTTI-1102-MONOMER"/>
<dbReference type="EMBL" id="AGEJ01000018">
    <property type="protein sequence ID" value="EMD16522.1"/>
    <property type="molecule type" value="Genomic_DNA"/>
</dbReference>
<keyword evidence="2" id="KW-1185">Reference proteome</keyword>
<accession>M2P880</accession>
<dbReference type="eggNOG" id="COG0789">
    <property type="taxonomic scope" value="Bacteria"/>
</dbReference>
<proteinExistence type="predicted"/>
<dbReference type="InterPro" id="IPR014975">
    <property type="entry name" value="DUF1836"/>
</dbReference>
<organism evidence="1 2">
    <name type="scientific">Eggerthia catenaformis OT 569 = DSM 20559</name>
    <dbReference type="NCBI Taxonomy" id="999415"/>
    <lineage>
        <taxon>Bacteria</taxon>
        <taxon>Bacillati</taxon>
        <taxon>Bacillota</taxon>
        <taxon>Erysipelotrichia</taxon>
        <taxon>Erysipelotrichales</taxon>
        <taxon>Coprobacillaceae</taxon>
        <taxon>Eggerthia</taxon>
    </lineage>
</organism>
<dbReference type="STRING" id="999415.HMPREF9943_01076"/>
<dbReference type="Proteomes" id="UP000011758">
    <property type="component" value="Unassembled WGS sequence"/>
</dbReference>
<reference evidence="1 2" key="1">
    <citation type="submission" date="2013-02" db="EMBL/GenBank/DDBJ databases">
        <title>The Genome Sequence of Lactobacillus catenaformis F0143.</title>
        <authorList>
            <consortium name="The Broad Institute Genome Sequencing Platform"/>
            <person name="Earl A."/>
            <person name="Ward D."/>
            <person name="Feldgarden M."/>
            <person name="Gevers D."/>
            <person name="Izard J."/>
            <person name="Blanton J.M."/>
            <person name="Mathney J."/>
            <person name="Dewhirst F.E."/>
            <person name="Young S.K."/>
            <person name="Zeng Q."/>
            <person name="Gargeya S."/>
            <person name="Fitzgerald M."/>
            <person name="Haas B."/>
            <person name="Abouelleil A."/>
            <person name="Alvarado L."/>
            <person name="Arachchi H.M."/>
            <person name="Berlin A."/>
            <person name="Chapman S.B."/>
            <person name="Gearin G."/>
            <person name="Goldberg J."/>
            <person name="Griggs A."/>
            <person name="Gujja S."/>
            <person name="Hansen M."/>
            <person name="Heiman D."/>
            <person name="Howarth C."/>
            <person name="Larimer J."/>
            <person name="Lui A."/>
            <person name="MacDonald P.J.P."/>
            <person name="McCowen C."/>
            <person name="Montmayeur A."/>
            <person name="Murphy C."/>
            <person name="Neiman D."/>
            <person name="Pearson M."/>
            <person name="Priest M."/>
            <person name="Roberts A."/>
            <person name="Saif S."/>
            <person name="Shea T."/>
            <person name="Sisk P."/>
            <person name="Stolte C."/>
            <person name="Sykes S."/>
            <person name="Wortman J."/>
            <person name="Nusbaum C."/>
            <person name="Birren B."/>
        </authorList>
    </citation>
    <scope>NUCLEOTIDE SEQUENCE [LARGE SCALE GENOMIC DNA]</scope>
    <source>
        <strain evidence="1 2">OT 569</strain>
    </source>
</reference>
<protein>
    <recommendedName>
        <fullName evidence="3">DUF1836 domain-containing protein</fullName>
    </recommendedName>
</protein>
<dbReference type="PANTHER" id="PTHR40056:SF1">
    <property type="entry name" value="DUF1836 DOMAIN-CONTAINING PROTEIN"/>
    <property type="match status" value="1"/>
</dbReference>
<gene>
    <name evidence="1" type="ORF">HMPREF9943_01076</name>
</gene>
<dbReference type="AlphaFoldDB" id="M2P880"/>
<name>M2P880_9FIRM</name>
<evidence type="ECO:0000313" key="2">
    <source>
        <dbReference type="Proteomes" id="UP000011758"/>
    </source>
</evidence>
<dbReference type="Pfam" id="PF08876">
    <property type="entry name" value="DUF1836"/>
    <property type="match status" value="1"/>
</dbReference>